<proteinExistence type="predicted"/>
<dbReference type="PANTHER" id="PTHR43712">
    <property type="entry name" value="PUTATIVE (AFU_ORTHOLOGUE AFUA_4G14580)-RELATED"/>
    <property type="match status" value="1"/>
</dbReference>
<dbReference type="GO" id="GO:0008171">
    <property type="term" value="F:O-methyltransferase activity"/>
    <property type="evidence" value="ECO:0007669"/>
    <property type="project" value="InterPro"/>
</dbReference>
<dbReference type="PROSITE" id="PS51683">
    <property type="entry name" value="SAM_OMT_II"/>
    <property type="match status" value="1"/>
</dbReference>
<dbReference type="Pfam" id="PF00891">
    <property type="entry name" value="Methyltransf_2"/>
    <property type="match status" value="1"/>
</dbReference>
<protein>
    <submittedName>
        <fullName evidence="7">Uncharacterized protein</fullName>
    </submittedName>
</protein>
<dbReference type="InterPro" id="IPR016461">
    <property type="entry name" value="COMT-like"/>
</dbReference>
<evidence type="ECO:0000256" key="2">
    <source>
        <dbReference type="ARBA" id="ARBA00022679"/>
    </source>
</evidence>
<dbReference type="EMBL" id="LFXA01000002">
    <property type="protein sequence ID" value="KNB54307.1"/>
    <property type="molecule type" value="Genomic_DNA"/>
</dbReference>
<dbReference type="AlphaFoldDB" id="A0A0K9XNM7"/>
<keyword evidence="4" id="KW-0812">Transmembrane</keyword>
<dbReference type="Gene3D" id="1.10.10.10">
    <property type="entry name" value="Winged helix-like DNA-binding domain superfamily/Winged helix DNA-binding domain"/>
    <property type="match status" value="1"/>
</dbReference>
<keyword evidence="2" id="KW-0808">Transferase</keyword>
<evidence type="ECO:0000313" key="7">
    <source>
        <dbReference type="EMBL" id="KNB54307.1"/>
    </source>
</evidence>
<dbReference type="PIRSF" id="PIRSF005739">
    <property type="entry name" value="O-mtase"/>
    <property type="match status" value="1"/>
</dbReference>
<sequence>MSRNAELPAFDRLLFLLYGVRIVAVLNVVAELDIAGLIHERPRTARELAEATGTQERVLRRVLRAATAIEVFAELPDGRYVLTPEAESLAPSGFGLRDMTLFNTGEIFTTGFAALLHSVRTGEPAFDHAFGTSLYAYFDEHPAAGELFDRCMLQRSRLVINAGDLLATTDLGRFSRIADIGGGRGHFLGEVLSRHRHMTGLLFERQSVLDHAPALLDQYGVEDRVDLVAGDYFEAVPAGCDAYMLNAVLNAYDDDRAAHLLERVREAIGTRADPRLLICEKVVSHQPNKWDYSKLVDLDLLVLTGGGERTAAEWRELTSRAGFELVSAPARKGSPWTVLECRPV</sequence>
<evidence type="ECO:0000256" key="4">
    <source>
        <dbReference type="SAM" id="Phobius"/>
    </source>
</evidence>
<keyword evidence="4" id="KW-0472">Membrane</keyword>
<evidence type="ECO:0000313" key="8">
    <source>
        <dbReference type="Proteomes" id="UP000037288"/>
    </source>
</evidence>
<gene>
    <name evidence="7" type="ORF">AC230_06175</name>
</gene>
<dbReference type="InterPro" id="IPR029063">
    <property type="entry name" value="SAM-dependent_MTases_sf"/>
</dbReference>
<evidence type="ECO:0000256" key="1">
    <source>
        <dbReference type="ARBA" id="ARBA00022603"/>
    </source>
</evidence>
<keyword evidence="8" id="KW-1185">Reference proteome</keyword>
<accession>A0A0K9XNM7</accession>
<dbReference type="InterPro" id="IPR036390">
    <property type="entry name" value="WH_DNA-bd_sf"/>
</dbReference>
<keyword evidence="3" id="KW-0949">S-adenosyl-L-methionine</keyword>
<dbReference type="SUPFAM" id="SSF53335">
    <property type="entry name" value="S-adenosyl-L-methionine-dependent methyltransferases"/>
    <property type="match status" value="1"/>
</dbReference>
<dbReference type="SUPFAM" id="SSF46785">
    <property type="entry name" value="Winged helix' DNA-binding domain"/>
    <property type="match status" value="1"/>
</dbReference>
<dbReference type="InterPro" id="IPR012967">
    <property type="entry name" value="COMT_dimerisation"/>
</dbReference>
<evidence type="ECO:0000259" key="6">
    <source>
        <dbReference type="Pfam" id="PF08100"/>
    </source>
</evidence>
<dbReference type="STRING" id="1678637.AC230_06175"/>
<evidence type="ECO:0000259" key="5">
    <source>
        <dbReference type="Pfam" id="PF00891"/>
    </source>
</evidence>
<name>A0A0K9XNM7_9ACTN</name>
<dbReference type="Pfam" id="PF08100">
    <property type="entry name" value="Dimerisation"/>
    <property type="match status" value="1"/>
</dbReference>
<feature type="domain" description="O-methyltransferase dimerisation" evidence="6">
    <location>
        <begin position="16"/>
        <end position="90"/>
    </location>
</feature>
<keyword evidence="1" id="KW-0489">Methyltransferase</keyword>
<keyword evidence="4" id="KW-1133">Transmembrane helix</keyword>
<dbReference type="InterPro" id="IPR001077">
    <property type="entry name" value="COMT_C"/>
</dbReference>
<evidence type="ECO:0000256" key="3">
    <source>
        <dbReference type="ARBA" id="ARBA00022691"/>
    </source>
</evidence>
<comment type="caution">
    <text evidence="7">The sequence shown here is derived from an EMBL/GenBank/DDBJ whole genome shotgun (WGS) entry which is preliminary data.</text>
</comment>
<reference evidence="8" key="1">
    <citation type="submission" date="2015-07" db="EMBL/GenBank/DDBJ databases">
        <title>Draft genome sequence of Streptomyces sp. CMAA 1322, a bacterium isolated from Caatinga biome, from dry forest semiarid of Brazil.</title>
        <authorList>
            <person name="Santos S.N."/>
            <person name="Gacesa R."/>
            <person name="Taketani R.G."/>
            <person name="Long P.F."/>
            <person name="Melo I.S."/>
        </authorList>
    </citation>
    <scope>NUCLEOTIDE SEQUENCE [LARGE SCALE GENOMIC DNA]</scope>
    <source>
        <strain evidence="8">CMAA 1322</strain>
    </source>
</reference>
<dbReference type="Proteomes" id="UP000037288">
    <property type="component" value="Unassembled WGS sequence"/>
</dbReference>
<organism evidence="7 8">
    <name type="scientific">Streptomyces caatingaensis</name>
    <dbReference type="NCBI Taxonomy" id="1678637"/>
    <lineage>
        <taxon>Bacteria</taxon>
        <taxon>Bacillati</taxon>
        <taxon>Actinomycetota</taxon>
        <taxon>Actinomycetes</taxon>
        <taxon>Kitasatosporales</taxon>
        <taxon>Streptomycetaceae</taxon>
        <taxon>Streptomyces</taxon>
    </lineage>
</organism>
<dbReference type="GO" id="GO:0032259">
    <property type="term" value="P:methylation"/>
    <property type="evidence" value="ECO:0007669"/>
    <property type="project" value="UniProtKB-KW"/>
</dbReference>
<dbReference type="Gene3D" id="3.40.50.150">
    <property type="entry name" value="Vaccinia Virus protein VP39"/>
    <property type="match status" value="1"/>
</dbReference>
<dbReference type="PANTHER" id="PTHR43712:SF2">
    <property type="entry name" value="O-METHYLTRANSFERASE CICE"/>
    <property type="match status" value="1"/>
</dbReference>
<feature type="transmembrane region" description="Helical" evidence="4">
    <location>
        <begin position="15"/>
        <end position="38"/>
    </location>
</feature>
<feature type="domain" description="O-methyltransferase C-terminal" evidence="5">
    <location>
        <begin position="113"/>
        <end position="324"/>
    </location>
</feature>
<dbReference type="InterPro" id="IPR036388">
    <property type="entry name" value="WH-like_DNA-bd_sf"/>
</dbReference>
<dbReference type="Gene3D" id="1.10.287.1350">
    <property type="match status" value="1"/>
</dbReference>
<dbReference type="GO" id="GO:0046983">
    <property type="term" value="F:protein dimerization activity"/>
    <property type="evidence" value="ECO:0007669"/>
    <property type="project" value="InterPro"/>
</dbReference>
<dbReference type="PATRIC" id="fig|1678637.3.peg.1339"/>